<name>A0A4Y2WCS4_ARAVE</name>
<comment type="caution">
    <text evidence="2">The sequence shown here is derived from an EMBL/GenBank/DDBJ whole genome shotgun (WGS) entry which is preliminary data.</text>
</comment>
<reference evidence="2 3" key="1">
    <citation type="journal article" date="2019" name="Sci. Rep.">
        <title>Orb-weaving spider Araneus ventricosus genome elucidates the spidroin gene catalogue.</title>
        <authorList>
            <person name="Kono N."/>
            <person name="Nakamura H."/>
            <person name="Ohtoshi R."/>
            <person name="Moran D.A.P."/>
            <person name="Shinohara A."/>
            <person name="Yoshida Y."/>
            <person name="Fujiwara M."/>
            <person name="Mori M."/>
            <person name="Tomita M."/>
            <person name="Arakawa K."/>
        </authorList>
    </citation>
    <scope>NUCLEOTIDE SEQUENCE [LARGE SCALE GENOMIC DNA]</scope>
</reference>
<evidence type="ECO:0000313" key="3">
    <source>
        <dbReference type="Proteomes" id="UP000499080"/>
    </source>
</evidence>
<proteinExistence type="predicted"/>
<organism evidence="2 3">
    <name type="scientific">Araneus ventricosus</name>
    <name type="common">Orbweaver spider</name>
    <name type="synonym">Epeira ventricosa</name>
    <dbReference type="NCBI Taxonomy" id="182803"/>
    <lineage>
        <taxon>Eukaryota</taxon>
        <taxon>Metazoa</taxon>
        <taxon>Ecdysozoa</taxon>
        <taxon>Arthropoda</taxon>
        <taxon>Chelicerata</taxon>
        <taxon>Arachnida</taxon>
        <taxon>Araneae</taxon>
        <taxon>Araneomorphae</taxon>
        <taxon>Entelegynae</taxon>
        <taxon>Araneoidea</taxon>
        <taxon>Araneidae</taxon>
        <taxon>Araneus</taxon>
    </lineage>
</organism>
<protein>
    <submittedName>
        <fullName evidence="2">Uncharacterized protein</fullName>
    </submittedName>
</protein>
<sequence length="106" mass="12056">MATLKRGSKGKFLCKVAKFKEIYLTIKYTAFFKSVVATSRGVSTSIRPPEESRQKGYQTSREFASTFLGIMEPPDRSRLGLSNLRGRDRLSNLQRRPGCRPPEDRV</sequence>
<gene>
    <name evidence="2" type="ORF">AVEN_163597_1</name>
</gene>
<evidence type="ECO:0000313" key="2">
    <source>
        <dbReference type="EMBL" id="GBO34444.1"/>
    </source>
</evidence>
<dbReference type="Proteomes" id="UP000499080">
    <property type="component" value="Unassembled WGS sequence"/>
</dbReference>
<keyword evidence="3" id="KW-1185">Reference proteome</keyword>
<dbReference type="EMBL" id="BGPR01058265">
    <property type="protein sequence ID" value="GBO34444.1"/>
    <property type="molecule type" value="Genomic_DNA"/>
</dbReference>
<feature type="region of interest" description="Disordered" evidence="1">
    <location>
        <begin position="74"/>
        <end position="106"/>
    </location>
</feature>
<dbReference type="AlphaFoldDB" id="A0A4Y2WCS4"/>
<evidence type="ECO:0000256" key="1">
    <source>
        <dbReference type="SAM" id="MobiDB-lite"/>
    </source>
</evidence>
<accession>A0A4Y2WCS4</accession>